<dbReference type="EMBL" id="JACSQQ010000054">
    <property type="protein sequence ID" value="MBD7952429.1"/>
    <property type="molecule type" value="Genomic_DNA"/>
</dbReference>
<accession>A0ABR8RX96</accession>
<sequence>MSEMSPIAPAGAVSTAHLGDAVRPSRTAGLVRRFVVLLGMVVLLGGFVGMHQMSGSPVAHGPAHTVAAEAAPHASGDVGAEEEAPSGTGHGEMEAMCLLVLVAMVSLGGPALVRRLPDGVTHLARVVAPWWRLGSVLRPPSLVALGISRR</sequence>
<organism evidence="2 3">
    <name type="scientific">Oerskovia rustica</name>
    <dbReference type="NCBI Taxonomy" id="2762237"/>
    <lineage>
        <taxon>Bacteria</taxon>
        <taxon>Bacillati</taxon>
        <taxon>Actinomycetota</taxon>
        <taxon>Actinomycetes</taxon>
        <taxon>Micrococcales</taxon>
        <taxon>Cellulomonadaceae</taxon>
        <taxon>Oerskovia</taxon>
    </lineage>
</organism>
<feature type="transmembrane region" description="Helical" evidence="1">
    <location>
        <begin position="30"/>
        <end position="50"/>
    </location>
</feature>
<keyword evidence="1" id="KW-0472">Membrane</keyword>
<reference evidence="2 3" key="1">
    <citation type="submission" date="2020-08" db="EMBL/GenBank/DDBJ databases">
        <title>A Genomic Blueprint of the Chicken Gut Microbiome.</title>
        <authorList>
            <person name="Gilroy R."/>
            <person name="Ravi A."/>
            <person name="Getino M."/>
            <person name="Pursley I."/>
            <person name="Horton D.L."/>
            <person name="Alikhan N.-F."/>
            <person name="Baker D."/>
            <person name="Gharbi K."/>
            <person name="Hall N."/>
            <person name="Watson M."/>
            <person name="Adriaenssens E.M."/>
            <person name="Foster-Nyarko E."/>
            <person name="Jarju S."/>
            <person name="Secka A."/>
            <person name="Antonio M."/>
            <person name="Oren A."/>
            <person name="Chaudhuri R."/>
            <person name="La Ragione R.M."/>
            <person name="Hildebrand F."/>
            <person name="Pallen M.J."/>
        </authorList>
    </citation>
    <scope>NUCLEOTIDE SEQUENCE [LARGE SCALE GENOMIC DNA]</scope>
    <source>
        <strain evidence="2 3">Sa4CUA1</strain>
    </source>
</reference>
<evidence type="ECO:0000313" key="3">
    <source>
        <dbReference type="Proteomes" id="UP000641803"/>
    </source>
</evidence>
<evidence type="ECO:0000313" key="2">
    <source>
        <dbReference type="EMBL" id="MBD7952429.1"/>
    </source>
</evidence>
<name>A0ABR8RX96_9CELL</name>
<comment type="caution">
    <text evidence="2">The sequence shown here is derived from an EMBL/GenBank/DDBJ whole genome shotgun (WGS) entry which is preliminary data.</text>
</comment>
<dbReference type="Proteomes" id="UP000641803">
    <property type="component" value="Unassembled WGS sequence"/>
</dbReference>
<keyword evidence="1" id="KW-1133">Transmembrane helix</keyword>
<keyword evidence="1" id="KW-0812">Transmembrane</keyword>
<dbReference type="RefSeq" id="WP_191798226.1">
    <property type="nucleotide sequence ID" value="NZ_JACSQQ010000054.1"/>
</dbReference>
<evidence type="ECO:0000256" key="1">
    <source>
        <dbReference type="SAM" id="Phobius"/>
    </source>
</evidence>
<gene>
    <name evidence="2" type="ORF">H9652_18700</name>
</gene>
<keyword evidence="3" id="KW-1185">Reference proteome</keyword>
<proteinExistence type="predicted"/>
<protein>
    <submittedName>
        <fullName evidence="2">Uncharacterized protein</fullName>
    </submittedName>
</protein>